<sequence>MDTRFHNTAFVLLQTRVEIEFIRAEPSIWY</sequence>
<keyword evidence="4" id="KW-1185">Reference proteome</keyword>
<proteinExistence type="predicted"/>
<dbReference type="AlphaFoldDB" id="D8JB68"/>
<organism evidence="1 3">
    <name type="scientific">Halalkalicoccus jeotgali (strain DSM 18796 / CECT 7217 / JCM 14584 / KCTC 4019 / B3)</name>
    <dbReference type="NCBI Taxonomy" id="795797"/>
    <lineage>
        <taxon>Archaea</taxon>
        <taxon>Methanobacteriati</taxon>
        <taxon>Methanobacteriota</taxon>
        <taxon>Stenosarchaea group</taxon>
        <taxon>Halobacteria</taxon>
        <taxon>Halobacteriales</taxon>
        <taxon>Halococcaceae</taxon>
        <taxon>Halalkalicoccus</taxon>
    </lineage>
</organism>
<evidence type="ECO:0000313" key="3">
    <source>
        <dbReference type="Proteomes" id="UP000000390"/>
    </source>
</evidence>
<dbReference type="EMBL" id="CP002063">
    <property type="protein sequence ID" value="ADJ16521.1"/>
    <property type="molecule type" value="Genomic_DNA"/>
</dbReference>
<dbReference type="Proteomes" id="UP000000390">
    <property type="component" value="Plasmid 1"/>
</dbReference>
<keyword evidence="1" id="KW-0614">Plasmid</keyword>
<accession>D8JB68</accession>
<name>D8JB68_HALJB</name>
<gene>
    <name evidence="1" type="ordered locus">HacjB3_15806</name>
    <name evidence="2" type="ORF">C497_01450</name>
</gene>
<dbReference type="Proteomes" id="UP000011645">
    <property type="component" value="Unassembled WGS sequence"/>
</dbReference>
<reference evidence="2 4" key="2">
    <citation type="journal article" date="2014" name="PLoS Genet.">
        <title>Phylogenetically driven sequencing of extremely halophilic archaea reveals strategies for static and dynamic osmo-response.</title>
        <authorList>
            <person name="Becker E.A."/>
            <person name="Seitzer P.M."/>
            <person name="Tritt A."/>
            <person name="Larsen D."/>
            <person name="Krusor M."/>
            <person name="Yao A.I."/>
            <person name="Wu D."/>
            <person name="Madern D."/>
            <person name="Eisen J.A."/>
            <person name="Darling A.E."/>
            <person name="Facciotti M.T."/>
        </authorList>
    </citation>
    <scope>NUCLEOTIDE SEQUENCE [LARGE SCALE GENOMIC DNA]</scope>
    <source>
        <strain evidence="2">B3</strain>
        <strain evidence="4">DSM 18796 / CECT 7217 / JCM 14584 / KCTC 4019 / B3</strain>
    </source>
</reference>
<evidence type="ECO:0000313" key="4">
    <source>
        <dbReference type="Proteomes" id="UP000011645"/>
    </source>
</evidence>
<dbReference type="HOGENOM" id="CLU_3401525_0_0_2"/>
<dbReference type="KEGG" id="hje:HacjB3_15806"/>
<evidence type="ECO:0000313" key="2">
    <source>
        <dbReference type="EMBL" id="ELY41384.1"/>
    </source>
</evidence>
<dbReference type="EMBL" id="AOHV01000005">
    <property type="protein sequence ID" value="ELY41384.1"/>
    <property type="molecule type" value="Genomic_DNA"/>
</dbReference>
<reference evidence="1 3" key="1">
    <citation type="journal article" date="2010" name="J. Bacteriol.">
        <title>Complete genome sequence of Halalkalicoccus jeotgali B3(T), an extremely halophilic archaeon.</title>
        <authorList>
            <person name="Roh S.W."/>
            <person name="Nam Y.D."/>
            <person name="Nam S.H."/>
            <person name="Choi S.H."/>
            <person name="Park H.S."/>
            <person name="Bae J.W."/>
        </authorList>
    </citation>
    <scope>NUCLEOTIDE SEQUENCE [LARGE SCALE GENOMIC DNA]</scope>
    <source>
        <strain evidence="1">B3</strain>
        <strain evidence="3">DSM 18796 / CECT 7217 / JCM 14584 / KCTC 4019 / B3</strain>
        <plasmid evidence="3">1</plasmid>
    </source>
</reference>
<geneLocation type="plasmid" evidence="1 3">
    <name>1</name>
</geneLocation>
<protein>
    <submittedName>
        <fullName evidence="1">Uncharacterized protein</fullName>
    </submittedName>
</protein>
<evidence type="ECO:0000313" key="1">
    <source>
        <dbReference type="EMBL" id="ADJ16521.1"/>
    </source>
</evidence>